<accession>A0A917CIT6</accession>
<sequence>MKKSSEGNALLLIEAEMEEYPFLPSKLADYSSITLPILAITGKQSPSAKLISESNGGIVCGHDSDSILNALTSIEKSSLQVSPQLNSHFSPDGVVKNYNEIILNSHT</sequence>
<name>A0A917CIT6_9GAMM</name>
<evidence type="ECO:0000313" key="2">
    <source>
        <dbReference type="Proteomes" id="UP000632858"/>
    </source>
</evidence>
<dbReference type="AlphaFoldDB" id="A0A917CIT6"/>
<reference evidence="1" key="2">
    <citation type="submission" date="2020-09" db="EMBL/GenBank/DDBJ databases">
        <authorList>
            <person name="Sun Q."/>
            <person name="Zhou Y."/>
        </authorList>
    </citation>
    <scope>NUCLEOTIDE SEQUENCE</scope>
    <source>
        <strain evidence="1">CGMCC 1.12726</strain>
    </source>
</reference>
<comment type="caution">
    <text evidence="1">The sequence shown here is derived from an EMBL/GenBank/DDBJ whole genome shotgun (WGS) entry which is preliminary data.</text>
</comment>
<proteinExistence type="predicted"/>
<reference evidence="1" key="1">
    <citation type="journal article" date="2014" name="Int. J. Syst. Evol. Microbiol.">
        <title>Complete genome sequence of Corynebacterium casei LMG S-19264T (=DSM 44701T), isolated from a smear-ripened cheese.</title>
        <authorList>
            <consortium name="US DOE Joint Genome Institute (JGI-PGF)"/>
            <person name="Walter F."/>
            <person name="Albersmeier A."/>
            <person name="Kalinowski J."/>
            <person name="Ruckert C."/>
        </authorList>
    </citation>
    <scope>NUCLEOTIDE SEQUENCE</scope>
    <source>
        <strain evidence="1">CGMCC 1.12726</strain>
    </source>
</reference>
<evidence type="ECO:0000313" key="1">
    <source>
        <dbReference type="EMBL" id="GGF90132.1"/>
    </source>
</evidence>
<protein>
    <submittedName>
        <fullName evidence="1">Uncharacterized protein</fullName>
    </submittedName>
</protein>
<keyword evidence="2" id="KW-1185">Reference proteome</keyword>
<dbReference type="EMBL" id="BMFO01000002">
    <property type="protein sequence ID" value="GGF90132.1"/>
    <property type="molecule type" value="Genomic_DNA"/>
</dbReference>
<organism evidence="1 2">
    <name type="scientific">Arenimonas maotaiensis</name>
    <dbReference type="NCBI Taxonomy" id="1446479"/>
    <lineage>
        <taxon>Bacteria</taxon>
        <taxon>Pseudomonadati</taxon>
        <taxon>Pseudomonadota</taxon>
        <taxon>Gammaproteobacteria</taxon>
        <taxon>Lysobacterales</taxon>
        <taxon>Lysobacteraceae</taxon>
        <taxon>Arenimonas</taxon>
    </lineage>
</organism>
<gene>
    <name evidence="1" type="ORF">GCM10010960_09970</name>
</gene>
<dbReference type="Proteomes" id="UP000632858">
    <property type="component" value="Unassembled WGS sequence"/>
</dbReference>